<protein>
    <submittedName>
        <fullName evidence="4">Transposase and inactivated derivatives</fullName>
    </submittedName>
</protein>
<dbReference type="InterPro" id="IPR004291">
    <property type="entry name" value="Transposase_IS66_central"/>
</dbReference>
<dbReference type="PANTHER" id="PTHR33678:SF2">
    <property type="match status" value="1"/>
</dbReference>
<feature type="domain" description="Transposase IS66 central" evidence="3">
    <location>
        <begin position="206"/>
        <end position="480"/>
    </location>
</feature>
<dbReference type="EMBL" id="CYZU01000014">
    <property type="protein sequence ID" value="CUO30786.1"/>
    <property type="molecule type" value="Genomic_DNA"/>
</dbReference>
<evidence type="ECO:0000313" key="4">
    <source>
        <dbReference type="EMBL" id="CUO30786.1"/>
    </source>
</evidence>
<dbReference type="PANTHER" id="PTHR33678">
    <property type="entry name" value="BLL1576 PROTEIN"/>
    <property type="match status" value="1"/>
</dbReference>
<evidence type="ECO:0000313" key="5">
    <source>
        <dbReference type="Proteomes" id="UP000095544"/>
    </source>
</evidence>
<feature type="compositionally biased region" description="Polar residues" evidence="2">
    <location>
        <begin position="82"/>
        <end position="96"/>
    </location>
</feature>
<feature type="region of interest" description="Disordered" evidence="2">
    <location>
        <begin position="79"/>
        <end position="136"/>
    </location>
</feature>
<dbReference type="RefSeq" id="WP_055152718.1">
    <property type="nucleotide sequence ID" value="NZ_CYZU01000014.1"/>
</dbReference>
<dbReference type="Proteomes" id="UP000095544">
    <property type="component" value="Unassembled WGS sequence"/>
</dbReference>
<evidence type="ECO:0000259" key="3">
    <source>
        <dbReference type="Pfam" id="PF03050"/>
    </source>
</evidence>
<gene>
    <name evidence="4" type="ORF">ERS852491_01819</name>
</gene>
<dbReference type="InterPro" id="IPR052344">
    <property type="entry name" value="Transposase-related"/>
</dbReference>
<dbReference type="OrthoDB" id="2004935at2"/>
<name>A0A174E2S8_9FIRM</name>
<reference evidence="4 5" key="1">
    <citation type="submission" date="2015-09" db="EMBL/GenBank/DDBJ databases">
        <authorList>
            <consortium name="Pathogen Informatics"/>
        </authorList>
    </citation>
    <scope>NUCLEOTIDE SEQUENCE [LARGE SCALE GENOMIC DNA]</scope>
    <source>
        <strain evidence="4 5">2789STDY5834876</strain>
    </source>
</reference>
<feature type="coiled-coil region" evidence="1">
    <location>
        <begin position="12"/>
        <end position="78"/>
    </location>
</feature>
<sequence>MIKFTGDLRCDFAKATAEIAKLKDRILGYQEEIASLRRSVKSLQKSKDSDKKRYQESLSEKDAVIKELQNRLAHAEALLNHDGSNTGTPTSQTPINKNKLIPNSRRSSGKPKGGQVGHEKSSLKEPDESEVTETIEHPLQDDECCPKCGLSDCTPTGESEVKYEYDIRIKVVKIRHEFFYYECNNCGTVFRSQIPPTLKEKAQYGSELQALALSLTNTVNASMNKVSMFLDGITGGELTPCEGYVAKLQVRAAKGLLQFREDLKLLLITRKIIYWDDTVIMILTERACFRFYGDETIAYYTAHAHKDMESLDDDNVLNLLTSATKTMHDHNTVNYNKKYSFENIECNQHLQRDCQKNSDNTCHKWSDDLKELISSTIKERNDAIARNESSFDESYISQFYKKVDEYLANGWSENEADPNNYGAAWERTLLNRIATYRRPYFLWVEDFSLPTTNNLSERGLRGVKSHMKISGQFESEAAADNHALIRTYIETCRRNHINEIDALKRLCTGNPYTVEEVFSSSPPL</sequence>
<feature type="compositionally biased region" description="Basic and acidic residues" evidence="2">
    <location>
        <begin position="117"/>
        <end position="126"/>
    </location>
</feature>
<dbReference type="Pfam" id="PF03050">
    <property type="entry name" value="DDE_Tnp_IS66"/>
    <property type="match status" value="1"/>
</dbReference>
<organism evidence="4 5">
    <name type="scientific">Faecalicatena contorta</name>
    <dbReference type="NCBI Taxonomy" id="39482"/>
    <lineage>
        <taxon>Bacteria</taxon>
        <taxon>Bacillati</taxon>
        <taxon>Bacillota</taxon>
        <taxon>Clostridia</taxon>
        <taxon>Lachnospirales</taxon>
        <taxon>Lachnospiraceae</taxon>
        <taxon>Faecalicatena</taxon>
    </lineage>
</organism>
<dbReference type="AlphaFoldDB" id="A0A174E2S8"/>
<evidence type="ECO:0000256" key="1">
    <source>
        <dbReference type="SAM" id="Coils"/>
    </source>
</evidence>
<evidence type="ECO:0000256" key="2">
    <source>
        <dbReference type="SAM" id="MobiDB-lite"/>
    </source>
</evidence>
<keyword evidence="1" id="KW-0175">Coiled coil</keyword>
<proteinExistence type="predicted"/>
<dbReference type="STRING" id="39482.ERS852491_01819"/>
<accession>A0A174E2S8</accession>